<dbReference type="EC" id="2.1.1.282" evidence="2"/>
<proteinExistence type="inferred from homology"/>
<keyword evidence="12" id="KW-1185">Reference proteome</keyword>
<evidence type="ECO:0000256" key="6">
    <source>
        <dbReference type="ARBA" id="ARBA00022694"/>
    </source>
</evidence>
<dbReference type="SUPFAM" id="SSF111278">
    <property type="entry name" value="SSo0622-like"/>
    <property type="match status" value="1"/>
</dbReference>
<dbReference type="GO" id="GO:0008168">
    <property type="term" value="F:methyltransferase activity"/>
    <property type="evidence" value="ECO:0007669"/>
    <property type="project" value="UniProtKB-KW"/>
</dbReference>
<evidence type="ECO:0000256" key="9">
    <source>
        <dbReference type="SAM" id="MobiDB-lite"/>
    </source>
</evidence>
<reference evidence="11" key="1">
    <citation type="submission" date="2020-01" db="EMBL/GenBank/DDBJ databases">
        <authorList>
            <person name="Mishra B."/>
        </authorList>
    </citation>
    <scope>NUCLEOTIDE SEQUENCE [LARGE SCALE GENOMIC DNA]</scope>
</reference>
<protein>
    <recommendedName>
        <fullName evidence="2">tRNA(Phe) 7-[(3-amino-3-carboxypropyl)-4-demethylwyosine(37)-N(4)]-methyltransferase</fullName>
        <ecNumber evidence="2">2.1.1.282</ecNumber>
    </recommendedName>
    <alternativeName>
        <fullName evidence="7">tRNA(Phe) 7-((3-amino-3-carboxypropyl)-4-demethylwyosine(37)-N(4))-methyltransferase</fullName>
    </alternativeName>
</protein>
<dbReference type="EMBL" id="CACVBM020000788">
    <property type="protein sequence ID" value="CAA7023544.1"/>
    <property type="molecule type" value="Genomic_DNA"/>
</dbReference>
<name>A0A6D2I9I3_9BRAS</name>
<evidence type="ECO:0000256" key="1">
    <source>
        <dbReference type="ARBA" id="ARBA00008569"/>
    </source>
</evidence>
<keyword evidence="5" id="KW-0949">S-adenosyl-L-methionine</keyword>
<feature type="region of interest" description="Disordered" evidence="9">
    <location>
        <begin position="199"/>
        <end position="242"/>
    </location>
</feature>
<dbReference type="AlphaFoldDB" id="A0A6D2I9I3"/>
<organism evidence="11 12">
    <name type="scientific">Microthlaspi erraticum</name>
    <dbReference type="NCBI Taxonomy" id="1685480"/>
    <lineage>
        <taxon>Eukaryota</taxon>
        <taxon>Viridiplantae</taxon>
        <taxon>Streptophyta</taxon>
        <taxon>Embryophyta</taxon>
        <taxon>Tracheophyta</taxon>
        <taxon>Spermatophyta</taxon>
        <taxon>Magnoliopsida</taxon>
        <taxon>eudicotyledons</taxon>
        <taxon>Gunneridae</taxon>
        <taxon>Pentapetalae</taxon>
        <taxon>rosids</taxon>
        <taxon>malvids</taxon>
        <taxon>Brassicales</taxon>
        <taxon>Brassicaceae</taxon>
        <taxon>Coluteocarpeae</taxon>
        <taxon>Microthlaspi</taxon>
    </lineage>
</organism>
<keyword evidence="6" id="KW-0819">tRNA processing</keyword>
<feature type="compositionally biased region" description="Polar residues" evidence="9">
    <location>
        <begin position="201"/>
        <end position="214"/>
    </location>
</feature>
<dbReference type="Proteomes" id="UP000467841">
    <property type="component" value="Unassembled WGS sequence"/>
</dbReference>
<accession>A0A6D2I9I3</accession>
<feature type="domain" description="tRNA wybutosine-synthesizing protein" evidence="10">
    <location>
        <begin position="25"/>
        <end position="104"/>
    </location>
</feature>
<dbReference type="PANTHER" id="PTHR48418:SF1">
    <property type="entry name" value="TRNA WYBUTOSINE-SYNTHESIZING PROTEIN 3"/>
    <property type="match status" value="1"/>
</dbReference>
<comment type="caution">
    <text evidence="11">The sequence shown here is derived from an EMBL/GenBank/DDBJ whole genome shotgun (WGS) entry which is preliminary data.</text>
</comment>
<dbReference type="GO" id="GO:0008033">
    <property type="term" value="P:tRNA processing"/>
    <property type="evidence" value="ECO:0007669"/>
    <property type="project" value="UniProtKB-KW"/>
</dbReference>
<evidence type="ECO:0000256" key="7">
    <source>
        <dbReference type="ARBA" id="ARBA00030554"/>
    </source>
</evidence>
<dbReference type="InterPro" id="IPR003827">
    <property type="entry name" value="tRNA_yW-synthesising"/>
</dbReference>
<evidence type="ECO:0000313" key="12">
    <source>
        <dbReference type="Proteomes" id="UP000467841"/>
    </source>
</evidence>
<keyword evidence="3" id="KW-0489">Methyltransferase</keyword>
<dbReference type="GO" id="GO:0032259">
    <property type="term" value="P:methylation"/>
    <property type="evidence" value="ECO:0007669"/>
    <property type="project" value="UniProtKB-KW"/>
</dbReference>
<dbReference type="Gene3D" id="3.30.1960.10">
    <property type="entry name" value="tRNA wybutosine-synthesizing-like"/>
    <property type="match status" value="1"/>
</dbReference>
<evidence type="ECO:0000259" key="10">
    <source>
        <dbReference type="Pfam" id="PF02676"/>
    </source>
</evidence>
<keyword evidence="4" id="KW-0808">Transferase</keyword>
<dbReference type="OrthoDB" id="263283at2759"/>
<evidence type="ECO:0000256" key="4">
    <source>
        <dbReference type="ARBA" id="ARBA00022679"/>
    </source>
</evidence>
<comment type="catalytic activity">
    <reaction evidence="8">
        <text>4-demethyl-7-[(3S)-3-amino-3-carboxypropyl]wyosine(37) in tRNA(Phe) + S-adenosyl-L-methionine = 7-[(3S)-3-amino-3-carboxypropyl]wyosine(37) in tRNA(Phe) + S-adenosyl-L-homocysteine + H(+)</text>
        <dbReference type="Rhea" id="RHEA:36635"/>
        <dbReference type="Rhea" id="RHEA-COMP:10378"/>
        <dbReference type="Rhea" id="RHEA-COMP:10379"/>
        <dbReference type="ChEBI" id="CHEBI:15378"/>
        <dbReference type="ChEBI" id="CHEBI:57856"/>
        <dbReference type="ChEBI" id="CHEBI:59789"/>
        <dbReference type="ChEBI" id="CHEBI:73543"/>
        <dbReference type="ChEBI" id="CHEBI:73550"/>
        <dbReference type="EC" id="2.1.1.282"/>
    </reaction>
</comment>
<evidence type="ECO:0000256" key="3">
    <source>
        <dbReference type="ARBA" id="ARBA00022603"/>
    </source>
</evidence>
<dbReference type="Pfam" id="PF02676">
    <property type="entry name" value="TYW3"/>
    <property type="match status" value="1"/>
</dbReference>
<gene>
    <name evidence="11" type="ORF">MERR_LOCUS10779</name>
</gene>
<evidence type="ECO:0000256" key="2">
    <source>
        <dbReference type="ARBA" id="ARBA00012750"/>
    </source>
</evidence>
<dbReference type="InterPro" id="IPR036602">
    <property type="entry name" value="tRNA_yW-synthesising-like_sf"/>
</dbReference>
<evidence type="ECO:0000256" key="8">
    <source>
        <dbReference type="ARBA" id="ARBA00049202"/>
    </source>
</evidence>
<dbReference type="PANTHER" id="PTHR48418">
    <property type="entry name" value="TRNA WYBUTOSINE-SYNTHESIZING PROTEIN 3"/>
    <property type="match status" value="1"/>
</dbReference>
<comment type="similarity">
    <text evidence="1">Belongs to the TYW3 family.</text>
</comment>
<evidence type="ECO:0000313" key="11">
    <source>
        <dbReference type="EMBL" id="CAA7023544.1"/>
    </source>
</evidence>
<sequence length="242" mass="26807">MNLSLGFLQRTGRDGVREEESCDANVTDKSPKGRISILSQPKPQLNASTKKNARGGTWLDITHDPADPESVISLLFPSQSTLIDHPSELVFRFEPLIIAMECKDCIILFPVASFHIYWIRFLGQQKGSSFGISEKNAAEAIGNGSLRTSLPPASPFFRSSLSRRSPSLNPKTWNPHRCCHEQPYTRQVLKTSLVAVHAASPRTSAKTEPNQRTTRPPAAREPLRTAREAASSHQTRAVKPQE</sequence>
<evidence type="ECO:0000256" key="5">
    <source>
        <dbReference type="ARBA" id="ARBA00022691"/>
    </source>
</evidence>